<reference evidence="2" key="1">
    <citation type="submission" date="2022-08" db="EMBL/GenBank/DDBJ databases">
        <authorList>
            <person name="Gutierrez-Valencia J."/>
        </authorList>
    </citation>
    <scope>NUCLEOTIDE SEQUENCE</scope>
</reference>
<evidence type="ECO:0000313" key="2">
    <source>
        <dbReference type="EMBL" id="CAI0475779.1"/>
    </source>
</evidence>
<accession>A0AAV0PX49</accession>
<keyword evidence="3" id="KW-1185">Reference proteome</keyword>
<comment type="caution">
    <text evidence="2">The sequence shown here is derived from an EMBL/GenBank/DDBJ whole genome shotgun (WGS) entry which is preliminary data.</text>
</comment>
<evidence type="ECO:0000256" key="1">
    <source>
        <dbReference type="SAM" id="MobiDB-lite"/>
    </source>
</evidence>
<dbReference type="EMBL" id="CAMGYJ010000009">
    <property type="protein sequence ID" value="CAI0475779.1"/>
    <property type="molecule type" value="Genomic_DNA"/>
</dbReference>
<proteinExistence type="predicted"/>
<organism evidence="2 3">
    <name type="scientific">Linum tenue</name>
    <dbReference type="NCBI Taxonomy" id="586396"/>
    <lineage>
        <taxon>Eukaryota</taxon>
        <taxon>Viridiplantae</taxon>
        <taxon>Streptophyta</taxon>
        <taxon>Embryophyta</taxon>
        <taxon>Tracheophyta</taxon>
        <taxon>Spermatophyta</taxon>
        <taxon>Magnoliopsida</taxon>
        <taxon>eudicotyledons</taxon>
        <taxon>Gunneridae</taxon>
        <taxon>Pentapetalae</taxon>
        <taxon>rosids</taxon>
        <taxon>fabids</taxon>
        <taxon>Malpighiales</taxon>
        <taxon>Linaceae</taxon>
        <taxon>Linum</taxon>
    </lineage>
</organism>
<evidence type="ECO:0000313" key="3">
    <source>
        <dbReference type="Proteomes" id="UP001154282"/>
    </source>
</evidence>
<feature type="region of interest" description="Disordered" evidence="1">
    <location>
        <begin position="44"/>
        <end position="66"/>
    </location>
</feature>
<name>A0AAV0PX49_9ROSI</name>
<protein>
    <submittedName>
        <fullName evidence="2">Uncharacterized protein</fullName>
    </submittedName>
</protein>
<sequence>MPGVSRYGKIDLHNSLSLAGVAYSGEVDFYKDLCRHPSKRQGIRASRDCVGRRSSGGRGSALDFPR</sequence>
<dbReference type="Proteomes" id="UP001154282">
    <property type="component" value="Unassembled WGS sequence"/>
</dbReference>
<dbReference type="AlphaFoldDB" id="A0AAV0PX49"/>
<gene>
    <name evidence="2" type="ORF">LITE_LOCUS40532</name>
</gene>